<protein>
    <submittedName>
        <fullName evidence="2">Uncharacterized protein</fullName>
    </submittedName>
</protein>
<sequence>MKTLTGITFLLLSMTAFAQNPYVINDPAMQKMMKEMQKYEMCMASIQQSKFIEIQLLQEKFEEEVSPLCASGNRDKAQKRAIKFGKEMSNHPVFKQINKCSKLVISELAKEELDNMDFDYETSDTHVCDEM</sequence>
<evidence type="ECO:0000256" key="1">
    <source>
        <dbReference type="SAM" id="SignalP"/>
    </source>
</evidence>
<feature type="chain" id="PRO_5016744325" evidence="1">
    <location>
        <begin position="19"/>
        <end position="131"/>
    </location>
</feature>
<evidence type="ECO:0000313" key="2">
    <source>
        <dbReference type="EMBL" id="RDH84090.1"/>
    </source>
</evidence>
<accession>A0A370DHT6</accession>
<gene>
    <name evidence="2" type="ORF">DIZ80_08130</name>
</gene>
<evidence type="ECO:0000313" key="3">
    <source>
        <dbReference type="Proteomes" id="UP000254266"/>
    </source>
</evidence>
<dbReference type="EMBL" id="QFXC01000008">
    <property type="protein sequence ID" value="RDH84090.1"/>
    <property type="molecule type" value="Genomic_DNA"/>
</dbReference>
<keyword evidence="3" id="KW-1185">Reference proteome</keyword>
<dbReference type="AlphaFoldDB" id="A0A370DHT6"/>
<proteinExistence type="predicted"/>
<keyword evidence="1" id="KW-0732">Signal</keyword>
<comment type="caution">
    <text evidence="2">The sequence shown here is derived from an EMBL/GenBank/DDBJ whole genome shotgun (WGS) entry which is preliminary data.</text>
</comment>
<reference evidence="2 3" key="1">
    <citation type="journal article" date="2018" name="ISME J.">
        <title>Endosymbiont genomes yield clues of tubeworm success.</title>
        <authorList>
            <person name="Li Y."/>
            <person name="Liles M.R."/>
            <person name="Halanych K.M."/>
        </authorList>
    </citation>
    <scope>NUCLEOTIDE SEQUENCE [LARGE SCALE GENOMIC DNA]</scope>
    <source>
        <strain evidence="2">A1464</strain>
    </source>
</reference>
<organism evidence="2 3">
    <name type="scientific">endosymbiont of Galathealinum brachiosum</name>
    <dbReference type="NCBI Taxonomy" id="2200906"/>
    <lineage>
        <taxon>Bacteria</taxon>
        <taxon>Pseudomonadati</taxon>
        <taxon>Pseudomonadota</taxon>
        <taxon>Gammaproteobacteria</taxon>
        <taxon>sulfur-oxidizing symbionts</taxon>
    </lineage>
</organism>
<dbReference type="Proteomes" id="UP000254266">
    <property type="component" value="Unassembled WGS sequence"/>
</dbReference>
<name>A0A370DHT6_9GAMM</name>
<feature type="signal peptide" evidence="1">
    <location>
        <begin position="1"/>
        <end position="18"/>
    </location>
</feature>